<protein>
    <submittedName>
        <fullName evidence="3">Uncharacterized protein</fullName>
    </submittedName>
</protein>
<dbReference type="Proteomes" id="UP000076532">
    <property type="component" value="Unassembled WGS sequence"/>
</dbReference>
<evidence type="ECO:0000313" key="3">
    <source>
        <dbReference type="EMBL" id="KZP28697.1"/>
    </source>
</evidence>
<feature type="chain" id="PRO_5007879271" evidence="2">
    <location>
        <begin position="30"/>
        <end position="230"/>
    </location>
</feature>
<dbReference type="AlphaFoldDB" id="A0A166RVH6"/>
<proteinExistence type="predicted"/>
<keyword evidence="2" id="KW-0732">Signal</keyword>
<dbReference type="EMBL" id="KV417502">
    <property type="protein sequence ID" value="KZP28697.1"/>
    <property type="molecule type" value="Genomic_DNA"/>
</dbReference>
<gene>
    <name evidence="3" type="ORF">FIBSPDRAFT_1039441</name>
</gene>
<evidence type="ECO:0000256" key="1">
    <source>
        <dbReference type="SAM" id="MobiDB-lite"/>
    </source>
</evidence>
<evidence type="ECO:0000256" key="2">
    <source>
        <dbReference type="SAM" id="SignalP"/>
    </source>
</evidence>
<organism evidence="3 4">
    <name type="scientific">Athelia psychrophila</name>
    <dbReference type="NCBI Taxonomy" id="1759441"/>
    <lineage>
        <taxon>Eukaryota</taxon>
        <taxon>Fungi</taxon>
        <taxon>Dikarya</taxon>
        <taxon>Basidiomycota</taxon>
        <taxon>Agaricomycotina</taxon>
        <taxon>Agaricomycetes</taxon>
        <taxon>Agaricomycetidae</taxon>
        <taxon>Atheliales</taxon>
        <taxon>Atheliaceae</taxon>
        <taxon>Athelia</taxon>
    </lineage>
</organism>
<sequence length="230" mass="24669">MPSSRLTQRFTMLAAICALAAISAPTVHSAYLPLDIEDASVIASKIPISASKANHLASVMRPRPLPSSHRDPEQATHREHHATTHAQSALHPAVTGARESEQATHREHHTTTRAQSAPHPATTGAPTSSHLPLPMPLLLALPQHILADQPTTGRRAEGSGGEGPTVTPTLVLDLLNPLLLFEEIEDALSRTDPQSQGLAQRGPGEHAPQAAFEAYARRARFYKEPCRLLG</sequence>
<keyword evidence="4" id="KW-1185">Reference proteome</keyword>
<evidence type="ECO:0000313" key="4">
    <source>
        <dbReference type="Proteomes" id="UP000076532"/>
    </source>
</evidence>
<accession>A0A166RVH6</accession>
<feature type="signal peptide" evidence="2">
    <location>
        <begin position="1"/>
        <end position="29"/>
    </location>
</feature>
<name>A0A166RVH6_9AGAM</name>
<reference evidence="3 4" key="1">
    <citation type="journal article" date="2016" name="Mol. Biol. Evol.">
        <title>Comparative Genomics of Early-Diverging Mushroom-Forming Fungi Provides Insights into the Origins of Lignocellulose Decay Capabilities.</title>
        <authorList>
            <person name="Nagy L.G."/>
            <person name="Riley R."/>
            <person name="Tritt A."/>
            <person name="Adam C."/>
            <person name="Daum C."/>
            <person name="Floudas D."/>
            <person name="Sun H."/>
            <person name="Yadav J.S."/>
            <person name="Pangilinan J."/>
            <person name="Larsson K.H."/>
            <person name="Matsuura K."/>
            <person name="Barry K."/>
            <person name="Labutti K."/>
            <person name="Kuo R."/>
            <person name="Ohm R.A."/>
            <person name="Bhattacharya S.S."/>
            <person name="Shirouzu T."/>
            <person name="Yoshinaga Y."/>
            <person name="Martin F.M."/>
            <person name="Grigoriev I.V."/>
            <person name="Hibbett D.S."/>
        </authorList>
    </citation>
    <scope>NUCLEOTIDE SEQUENCE [LARGE SCALE GENOMIC DNA]</scope>
    <source>
        <strain evidence="3 4">CBS 109695</strain>
    </source>
</reference>
<feature type="compositionally biased region" description="Basic and acidic residues" evidence="1">
    <location>
        <begin position="68"/>
        <end position="77"/>
    </location>
</feature>
<feature type="region of interest" description="Disordered" evidence="1">
    <location>
        <begin position="55"/>
        <end position="133"/>
    </location>
</feature>